<dbReference type="RefSeq" id="WP_115347571.1">
    <property type="nucleotide sequence ID" value="NZ_JAFNLQ010000025.1"/>
</dbReference>
<sequence length="172" mass="19677">MAIIALIISIISILITIFITVRNLLAERKNVKVEIINQAYLINIKRVHLNIIFTNKSKNPISITGLSITSQIKDKIITRYGRYLKHEVAHTAKKNGEIKQEITNTTIPISIEPYGAIYALITIDLIDHKNEEFLNDSSYITIYTSRGKLKDYIYTKNIKKIDAISMLDFPNK</sequence>
<keyword evidence="1" id="KW-0812">Transmembrane</keyword>
<reference evidence="2 3" key="1">
    <citation type="submission" date="2021-03" db="EMBL/GenBank/DDBJ databases">
        <title>Staphylococci and Mammaliicocci in bats.</title>
        <authorList>
            <person name="Fountain K."/>
        </authorList>
    </citation>
    <scope>NUCLEOTIDE SEQUENCE [LARGE SCALE GENOMIC DNA]</scope>
    <source>
        <strain evidence="2 3">18_1_E_SW</strain>
    </source>
</reference>
<dbReference type="Proteomes" id="UP000664081">
    <property type="component" value="Unassembled WGS sequence"/>
</dbReference>
<comment type="caution">
    <text evidence="2">The sequence shown here is derived from an EMBL/GenBank/DDBJ whole genome shotgun (WGS) entry which is preliminary data.</text>
</comment>
<dbReference type="EMBL" id="JAFNLT010000008">
    <property type="protein sequence ID" value="MBO1227610.1"/>
    <property type="molecule type" value="Genomic_DNA"/>
</dbReference>
<evidence type="ECO:0000313" key="3">
    <source>
        <dbReference type="Proteomes" id="UP000664081"/>
    </source>
</evidence>
<evidence type="ECO:0008006" key="4">
    <source>
        <dbReference type="Google" id="ProtNLM"/>
    </source>
</evidence>
<proteinExistence type="predicted"/>
<organism evidence="2 3">
    <name type="scientific">Staphylococcus nepalensis</name>
    <dbReference type="NCBI Taxonomy" id="214473"/>
    <lineage>
        <taxon>Bacteria</taxon>
        <taxon>Bacillati</taxon>
        <taxon>Bacillota</taxon>
        <taxon>Bacilli</taxon>
        <taxon>Bacillales</taxon>
        <taxon>Staphylococcaceae</taxon>
        <taxon>Staphylococcus</taxon>
    </lineage>
</organism>
<name>A0ABS3L258_9STAP</name>
<accession>A0ABS3L258</accession>
<protein>
    <recommendedName>
        <fullName evidence="4">DUF4352 domain-containing protein</fullName>
    </recommendedName>
</protein>
<evidence type="ECO:0000313" key="2">
    <source>
        <dbReference type="EMBL" id="MBO1227610.1"/>
    </source>
</evidence>
<gene>
    <name evidence="2" type="ORF">J3T88_09880</name>
</gene>
<evidence type="ECO:0000256" key="1">
    <source>
        <dbReference type="SAM" id="Phobius"/>
    </source>
</evidence>
<feature type="transmembrane region" description="Helical" evidence="1">
    <location>
        <begin position="6"/>
        <end position="25"/>
    </location>
</feature>
<keyword evidence="1" id="KW-0472">Membrane</keyword>
<keyword evidence="3" id="KW-1185">Reference proteome</keyword>
<keyword evidence="1" id="KW-1133">Transmembrane helix</keyword>